<dbReference type="InterPro" id="IPR011047">
    <property type="entry name" value="Quinoprotein_ADH-like_sf"/>
</dbReference>
<dbReference type="InterPro" id="IPR015943">
    <property type="entry name" value="WD40/YVTN_repeat-like_dom_sf"/>
</dbReference>
<dbReference type="Proteomes" id="UP001415857">
    <property type="component" value="Unassembled WGS sequence"/>
</dbReference>
<accession>A0AAP0RUF0</accession>
<name>A0AAP0RUF0_LIQFO</name>
<dbReference type="EMBL" id="JBBPBK010000005">
    <property type="protein sequence ID" value="KAK9284249.1"/>
    <property type="molecule type" value="Genomic_DNA"/>
</dbReference>
<evidence type="ECO:0000313" key="4">
    <source>
        <dbReference type="Proteomes" id="UP001415857"/>
    </source>
</evidence>
<dbReference type="PANTHER" id="PTHR19855:SF31">
    <property type="entry name" value="TRANSCRIPTIONAL REGULATOR STERILE APETALA"/>
    <property type="match status" value="1"/>
</dbReference>
<dbReference type="SUPFAM" id="SSF81383">
    <property type="entry name" value="F-box domain"/>
    <property type="match status" value="1"/>
</dbReference>
<evidence type="ECO:0000313" key="3">
    <source>
        <dbReference type="EMBL" id="KAK9285411.1"/>
    </source>
</evidence>
<reference evidence="2" key="2">
    <citation type="submission" date="2024-04" db="EMBL/GenBank/DDBJ databases">
        <authorList>
            <person name="Xu W."/>
            <person name="Ren C."/>
        </authorList>
    </citation>
    <scope>NUCLEOTIDE SEQUENCE</scope>
    <source>
        <strain evidence="2">Hangzhou</strain>
        <tissue evidence="2">Leaves</tissue>
    </source>
</reference>
<protein>
    <recommendedName>
        <fullName evidence="5">Transcriptional regulator STERILE APETALA</fullName>
    </recommendedName>
</protein>
<gene>
    <name evidence="2" type="ORF">L1049_023418</name>
    <name evidence="3" type="ORF">L1049_024603</name>
</gene>
<dbReference type="InterPro" id="IPR036047">
    <property type="entry name" value="F-box-like_dom_sf"/>
</dbReference>
<evidence type="ECO:0008006" key="5">
    <source>
        <dbReference type="Google" id="ProtNLM"/>
    </source>
</evidence>
<sequence length="448" mass="48692">MSSSSSSSSSSSEGDGNGGGGGGGDGVRGVRHRFGNGVWPEPFVEALASQVAIDASRSHGRLAAAPALANLFLVCSTWRAVSRSDLLWHRLNRRIWNRTRCLHATWHEEYVFRHRTAFNFVTGQSSYTTLLFDPTDAGDNNDSLSCRCLALSDLYLACGFADGTIRLFELLTRLHTATFHPVPRDDRLGRFSAAVSGIIIDNEVRLVFATFDGDINVAAINNNAPTYRAHLGNVVNDGILVDFAGCSRWWVGLYAGVPGRSFRIWDGVTEGLLFVGGSLTDREAVVGWHLLNELTEFVGRVRVTSLESAVACTASRIMVFDLRNQVPRQEVFRRGVVVGSVDTSNEAYVFVNNSGVASVRRADTLEEVCRFVVGGGSAQRRGLLGCMNDGYALMCARGVITVWEVSHGERLYSFGQSIGVANALIADERHVAACCSDTSIHLWDFGAQ</sequence>
<dbReference type="AlphaFoldDB" id="A0AAP0RUF0"/>
<organism evidence="2 4">
    <name type="scientific">Liquidambar formosana</name>
    <name type="common">Formosan gum</name>
    <dbReference type="NCBI Taxonomy" id="63359"/>
    <lineage>
        <taxon>Eukaryota</taxon>
        <taxon>Viridiplantae</taxon>
        <taxon>Streptophyta</taxon>
        <taxon>Embryophyta</taxon>
        <taxon>Tracheophyta</taxon>
        <taxon>Spermatophyta</taxon>
        <taxon>Magnoliopsida</taxon>
        <taxon>eudicotyledons</taxon>
        <taxon>Gunneridae</taxon>
        <taxon>Pentapetalae</taxon>
        <taxon>Saxifragales</taxon>
        <taxon>Altingiaceae</taxon>
        <taxon>Liquidambar</taxon>
    </lineage>
</organism>
<proteinExistence type="predicted"/>
<dbReference type="EMBL" id="JBBPBK010000005">
    <property type="protein sequence ID" value="KAK9285411.1"/>
    <property type="molecule type" value="Genomic_DNA"/>
</dbReference>
<comment type="caution">
    <text evidence="2">The sequence shown here is derived from an EMBL/GenBank/DDBJ whole genome shotgun (WGS) entry which is preliminary data.</text>
</comment>
<evidence type="ECO:0000256" key="1">
    <source>
        <dbReference type="SAM" id="MobiDB-lite"/>
    </source>
</evidence>
<reference evidence="2 4" key="1">
    <citation type="journal article" date="2024" name="Plant J.">
        <title>Genome sequences and population genomics reveal climatic adaptation and genomic divergence between two closely related sweetgum species.</title>
        <authorList>
            <person name="Xu W.Q."/>
            <person name="Ren C.Q."/>
            <person name="Zhang X.Y."/>
            <person name="Comes H.P."/>
            <person name="Liu X.H."/>
            <person name="Li Y.G."/>
            <person name="Kettle C.J."/>
            <person name="Jalonen R."/>
            <person name="Gaisberger H."/>
            <person name="Ma Y.Z."/>
            <person name="Qiu Y.X."/>
        </authorList>
    </citation>
    <scope>NUCLEOTIDE SEQUENCE [LARGE SCALE GENOMIC DNA]</scope>
    <source>
        <strain evidence="2">Hangzhou</strain>
    </source>
</reference>
<feature type="region of interest" description="Disordered" evidence="1">
    <location>
        <begin position="1"/>
        <end position="27"/>
    </location>
</feature>
<keyword evidence="4" id="KW-1185">Reference proteome</keyword>
<evidence type="ECO:0000313" key="2">
    <source>
        <dbReference type="EMBL" id="KAK9284249.1"/>
    </source>
</evidence>
<dbReference type="PANTHER" id="PTHR19855">
    <property type="entry name" value="WD40 REPEAT PROTEIN 12, 37"/>
    <property type="match status" value="1"/>
</dbReference>
<dbReference type="Gene3D" id="2.130.10.10">
    <property type="entry name" value="YVTN repeat-like/Quinoprotein amine dehydrogenase"/>
    <property type="match status" value="1"/>
</dbReference>
<dbReference type="SUPFAM" id="SSF50998">
    <property type="entry name" value="Quinoprotein alcohol dehydrogenase-like"/>
    <property type="match status" value="1"/>
</dbReference>
<feature type="compositionally biased region" description="Gly residues" evidence="1">
    <location>
        <begin position="15"/>
        <end position="27"/>
    </location>
</feature>
<feature type="compositionally biased region" description="Low complexity" evidence="1">
    <location>
        <begin position="1"/>
        <end position="14"/>
    </location>
</feature>